<dbReference type="FunFam" id="3.90.190.10:FF:000185">
    <property type="entry name" value="Predicted protein"/>
    <property type="match status" value="1"/>
</dbReference>
<feature type="domain" description="Tyrosine specific protein phosphatases" evidence="2">
    <location>
        <begin position="137"/>
        <end position="211"/>
    </location>
</feature>
<feature type="non-terminal residue" evidence="3">
    <location>
        <position position="1"/>
    </location>
</feature>
<dbReference type="PRINTS" id="PR00700">
    <property type="entry name" value="PRTYPHPHTASE"/>
</dbReference>
<dbReference type="PROSITE" id="PS50055">
    <property type="entry name" value="TYR_PHOSPHATASE_PTP"/>
    <property type="match status" value="1"/>
</dbReference>
<evidence type="ECO:0000313" key="3">
    <source>
        <dbReference type="EMBL" id="ESP04548.1"/>
    </source>
</evidence>
<feature type="non-terminal residue" evidence="3">
    <location>
        <position position="222"/>
    </location>
</feature>
<protein>
    <recommendedName>
        <fullName evidence="5">Protein-tyrosine-phosphatase</fullName>
    </recommendedName>
</protein>
<dbReference type="InterPro" id="IPR000387">
    <property type="entry name" value="Tyr_Pase_dom"/>
</dbReference>
<dbReference type="HOGENOM" id="CLU_001645_9_1_1"/>
<dbReference type="SMART" id="SM00404">
    <property type="entry name" value="PTPc_motif"/>
    <property type="match status" value="1"/>
</dbReference>
<dbReference type="PROSITE" id="PS50056">
    <property type="entry name" value="TYR_PHOSPHATASE_2"/>
    <property type="match status" value="1"/>
</dbReference>
<dbReference type="InterPro" id="IPR000242">
    <property type="entry name" value="PTP_cat"/>
</dbReference>
<dbReference type="AlphaFoldDB" id="V4B2Z4"/>
<evidence type="ECO:0000259" key="2">
    <source>
        <dbReference type="PROSITE" id="PS50056"/>
    </source>
</evidence>
<dbReference type="Gene3D" id="3.90.190.10">
    <property type="entry name" value="Protein tyrosine phosphatase superfamily"/>
    <property type="match status" value="1"/>
</dbReference>
<dbReference type="InterPro" id="IPR029021">
    <property type="entry name" value="Prot-tyrosine_phosphatase-like"/>
</dbReference>
<dbReference type="InterPro" id="IPR050348">
    <property type="entry name" value="Protein-Tyr_Phosphatase"/>
</dbReference>
<reference evidence="3 4" key="1">
    <citation type="journal article" date="2013" name="Nature">
        <title>Insights into bilaterian evolution from three spiralian genomes.</title>
        <authorList>
            <person name="Simakov O."/>
            <person name="Marletaz F."/>
            <person name="Cho S.J."/>
            <person name="Edsinger-Gonzales E."/>
            <person name="Havlak P."/>
            <person name="Hellsten U."/>
            <person name="Kuo D.H."/>
            <person name="Larsson T."/>
            <person name="Lv J."/>
            <person name="Arendt D."/>
            <person name="Savage R."/>
            <person name="Osoegawa K."/>
            <person name="de Jong P."/>
            <person name="Grimwood J."/>
            <person name="Chapman J.A."/>
            <person name="Shapiro H."/>
            <person name="Aerts A."/>
            <person name="Otillar R.P."/>
            <person name="Terry A.Y."/>
            <person name="Boore J.L."/>
            <person name="Grigoriev I.V."/>
            <person name="Lindberg D.R."/>
            <person name="Seaver E.C."/>
            <person name="Weisblat D.A."/>
            <person name="Putnam N.H."/>
            <person name="Rokhsar D.S."/>
        </authorList>
    </citation>
    <scope>NUCLEOTIDE SEQUENCE [LARGE SCALE GENOMIC DNA]</scope>
</reference>
<dbReference type="EMBL" id="KB199699">
    <property type="protein sequence ID" value="ESP04548.1"/>
    <property type="molecule type" value="Genomic_DNA"/>
</dbReference>
<dbReference type="InterPro" id="IPR003595">
    <property type="entry name" value="Tyr_Pase_cat"/>
</dbReference>
<evidence type="ECO:0008006" key="5">
    <source>
        <dbReference type="Google" id="ProtNLM"/>
    </source>
</evidence>
<feature type="domain" description="Tyrosine-protein phosphatase" evidence="1">
    <location>
        <begin position="1"/>
        <end position="220"/>
    </location>
</feature>
<keyword evidence="4" id="KW-1185">Reference proteome</keyword>
<name>V4B2Z4_LOTGI</name>
<evidence type="ECO:0000259" key="1">
    <source>
        <dbReference type="PROSITE" id="PS50055"/>
    </source>
</evidence>
<dbReference type="OMA" id="HVIHENT"/>
<dbReference type="GO" id="GO:0004725">
    <property type="term" value="F:protein tyrosine phosphatase activity"/>
    <property type="evidence" value="ECO:0007669"/>
    <property type="project" value="InterPro"/>
</dbReference>
<dbReference type="Proteomes" id="UP000030746">
    <property type="component" value="Unassembled WGS sequence"/>
</dbReference>
<dbReference type="CDD" id="cd00047">
    <property type="entry name" value="PTPc"/>
    <property type="match status" value="1"/>
</dbReference>
<dbReference type="SMART" id="SM00194">
    <property type="entry name" value="PTPc"/>
    <property type="match status" value="1"/>
</dbReference>
<sequence length="222" mass="25757">DDTRVALPLLPGDESSTYINANYIQGYRKPRPYIATQGPLPHTINDFWRMIWHVKARRIVMLTSLAEGGKTKCNQYWPEHDKKMLFSVFQIQNQHEIKRADYIIRIFSMTDSETGEKREILQYHFTSWPDHGVPTVPTLLYFYRLVIMAGVKDEGQLVTHCSAGVGRTGTFLGLDAMIEQARVENKINVFNYVSAMREDRVNMVQTKCQYVFLHHVIFEALI</sequence>
<dbReference type="KEGG" id="lgi:LOTGIDRAFT_56066"/>
<accession>V4B2Z4</accession>
<dbReference type="Pfam" id="PF00102">
    <property type="entry name" value="Y_phosphatase"/>
    <property type="match status" value="1"/>
</dbReference>
<evidence type="ECO:0000313" key="4">
    <source>
        <dbReference type="Proteomes" id="UP000030746"/>
    </source>
</evidence>
<gene>
    <name evidence="3" type="ORF">LOTGIDRAFT_56066</name>
</gene>
<dbReference type="RefSeq" id="XP_009044717.1">
    <property type="nucleotide sequence ID" value="XM_009046469.1"/>
</dbReference>
<dbReference type="OrthoDB" id="10253954at2759"/>
<dbReference type="PANTHER" id="PTHR19134">
    <property type="entry name" value="RECEPTOR-TYPE TYROSINE-PROTEIN PHOSPHATASE"/>
    <property type="match status" value="1"/>
</dbReference>
<dbReference type="STRING" id="225164.V4B2Z4"/>
<dbReference type="SUPFAM" id="SSF52799">
    <property type="entry name" value="(Phosphotyrosine protein) phosphatases II"/>
    <property type="match status" value="1"/>
</dbReference>
<dbReference type="GeneID" id="20251331"/>
<organism evidence="3 4">
    <name type="scientific">Lottia gigantea</name>
    <name type="common">Giant owl limpet</name>
    <dbReference type="NCBI Taxonomy" id="225164"/>
    <lineage>
        <taxon>Eukaryota</taxon>
        <taxon>Metazoa</taxon>
        <taxon>Spiralia</taxon>
        <taxon>Lophotrochozoa</taxon>
        <taxon>Mollusca</taxon>
        <taxon>Gastropoda</taxon>
        <taxon>Patellogastropoda</taxon>
        <taxon>Lottioidea</taxon>
        <taxon>Lottiidae</taxon>
        <taxon>Lottia</taxon>
    </lineage>
</organism>
<dbReference type="CTD" id="20251331"/>
<dbReference type="PANTHER" id="PTHR19134:SF449">
    <property type="entry name" value="TYROSINE-PROTEIN PHOSPHATASE 1"/>
    <property type="match status" value="1"/>
</dbReference>
<proteinExistence type="predicted"/>